<evidence type="ECO:0000259" key="17">
    <source>
        <dbReference type="Pfam" id="PF04565"/>
    </source>
</evidence>
<evidence type="ECO:0000256" key="8">
    <source>
        <dbReference type="ARBA" id="ARBA00022833"/>
    </source>
</evidence>
<dbReference type="InterPro" id="IPR007646">
    <property type="entry name" value="RNA_pol_Rpb2_4"/>
</dbReference>
<dbReference type="PROSITE" id="PS01166">
    <property type="entry name" value="RNA_POL_BETA"/>
    <property type="match status" value="1"/>
</dbReference>
<dbReference type="FunFam" id="3.90.1100.10:FF:000006">
    <property type="entry name" value="DNA-directed RNA polymerase subunit beta"/>
    <property type="match status" value="1"/>
</dbReference>
<dbReference type="FunFam" id="3.90.1110.10:FF:000006">
    <property type="entry name" value="DNA-directed RNA polymerase subunit beta"/>
    <property type="match status" value="1"/>
</dbReference>
<dbReference type="InterPro" id="IPR007120">
    <property type="entry name" value="DNA-dir_RNAP_su2_dom"/>
</dbReference>
<evidence type="ECO:0000256" key="5">
    <source>
        <dbReference type="ARBA" id="ARBA00022695"/>
    </source>
</evidence>
<feature type="transmembrane region" description="Helical" evidence="13">
    <location>
        <begin position="1070"/>
        <end position="1096"/>
    </location>
</feature>
<accession>A0A7R8XG16</accession>
<comment type="similarity">
    <text evidence="2 10">Belongs to the RNA polymerase beta chain family.</text>
</comment>
<reference evidence="20" key="1">
    <citation type="submission" date="2020-11" db="EMBL/GenBank/DDBJ databases">
        <authorList>
            <person name="Tran Van P."/>
        </authorList>
    </citation>
    <scope>NUCLEOTIDE SEQUENCE</scope>
</reference>
<keyword evidence="9 11" id="KW-0804">Transcription</keyword>
<keyword evidence="13" id="KW-0472">Membrane</keyword>
<keyword evidence="8" id="KW-0862">Zinc</keyword>
<dbReference type="EMBL" id="LR900862">
    <property type="protein sequence ID" value="CAD7247119.1"/>
    <property type="molecule type" value="Genomic_DNA"/>
</dbReference>
<proteinExistence type="inferred from homology"/>
<gene>
    <name evidence="20" type="ORF">DSTB1V02_LOCUS6957</name>
</gene>
<dbReference type="PANTHER" id="PTHR20856">
    <property type="entry name" value="DNA-DIRECTED RNA POLYMERASE I SUBUNIT 2"/>
    <property type="match status" value="1"/>
</dbReference>
<keyword evidence="5 11" id="KW-0548">Nucleotidyltransferase</keyword>
<evidence type="ECO:0000259" key="14">
    <source>
        <dbReference type="Pfam" id="PF00562"/>
    </source>
</evidence>
<evidence type="ECO:0000259" key="15">
    <source>
        <dbReference type="Pfam" id="PF04561"/>
    </source>
</evidence>
<dbReference type="Pfam" id="PF04563">
    <property type="entry name" value="RNA_pol_Rpb2_1"/>
    <property type="match status" value="1"/>
</dbReference>
<dbReference type="GO" id="GO:0000428">
    <property type="term" value="C:DNA-directed RNA polymerase complex"/>
    <property type="evidence" value="ECO:0007669"/>
    <property type="project" value="UniProtKB-KW"/>
</dbReference>
<dbReference type="FunFam" id="3.90.1070.20:FF:000002">
    <property type="entry name" value="DNA-directed RNA polymerase subunit beta"/>
    <property type="match status" value="1"/>
</dbReference>
<feature type="domain" description="RNA polymerase Rpb2" evidence="15">
    <location>
        <begin position="156"/>
        <end position="339"/>
    </location>
</feature>
<evidence type="ECO:0000259" key="19">
    <source>
        <dbReference type="Pfam" id="PF04567"/>
    </source>
</evidence>
<feature type="domain" description="RNA polymerase Rpb2" evidence="18">
    <location>
        <begin position="515"/>
        <end position="575"/>
    </location>
</feature>
<dbReference type="EMBL" id="CAJPEV010001345">
    <property type="protein sequence ID" value="CAG0892150.1"/>
    <property type="molecule type" value="Genomic_DNA"/>
</dbReference>
<evidence type="ECO:0000256" key="9">
    <source>
        <dbReference type="ARBA" id="ARBA00023163"/>
    </source>
</evidence>
<dbReference type="Gene3D" id="3.90.1100.10">
    <property type="match status" value="2"/>
</dbReference>
<evidence type="ECO:0000313" key="21">
    <source>
        <dbReference type="Proteomes" id="UP000677054"/>
    </source>
</evidence>
<keyword evidence="6" id="KW-0479">Metal-binding</keyword>
<evidence type="ECO:0000256" key="11">
    <source>
        <dbReference type="RuleBase" id="RU363031"/>
    </source>
</evidence>
<dbReference type="GO" id="GO:0003899">
    <property type="term" value="F:DNA-directed RNA polymerase activity"/>
    <property type="evidence" value="ECO:0007669"/>
    <property type="project" value="UniProtKB-EC"/>
</dbReference>
<keyword evidence="7" id="KW-0863">Zinc-finger</keyword>
<dbReference type="OrthoDB" id="10248617at2759"/>
<dbReference type="CDD" id="cd00653">
    <property type="entry name" value="RNA_pol_B_RPB2"/>
    <property type="match status" value="1"/>
</dbReference>
<comment type="function">
    <text evidence="11">DNA-dependent RNA polymerase catalyzes the transcription of DNA into RNA using the four ribonucleoside triphosphates as substrates.</text>
</comment>
<keyword evidence="3 11" id="KW-0240">DNA-directed RNA polymerase</keyword>
<dbReference type="SUPFAM" id="SSF64484">
    <property type="entry name" value="beta and beta-prime subunits of DNA dependent RNA-polymerase"/>
    <property type="match status" value="1"/>
</dbReference>
<dbReference type="EC" id="2.7.7.6" evidence="11"/>
<evidence type="ECO:0000256" key="1">
    <source>
        <dbReference type="ARBA" id="ARBA00004496"/>
    </source>
</evidence>
<feature type="compositionally biased region" description="Polar residues" evidence="12">
    <location>
        <begin position="811"/>
        <end position="826"/>
    </location>
</feature>
<dbReference type="AlphaFoldDB" id="A0A7R8XG16"/>
<keyword evidence="21" id="KW-1185">Reference proteome</keyword>
<dbReference type="InterPro" id="IPR037033">
    <property type="entry name" value="DNA-dir_RNAP_su2_hyb_sf"/>
</dbReference>
<dbReference type="FunFam" id="2.40.50.150:FF:000003">
    <property type="entry name" value="DNA-directed RNA polymerase subunit beta"/>
    <property type="match status" value="1"/>
</dbReference>
<dbReference type="GO" id="GO:0006351">
    <property type="term" value="P:DNA-templated transcription"/>
    <property type="evidence" value="ECO:0007669"/>
    <property type="project" value="InterPro"/>
</dbReference>
<evidence type="ECO:0000256" key="12">
    <source>
        <dbReference type="SAM" id="MobiDB-lite"/>
    </source>
</evidence>
<dbReference type="InterPro" id="IPR007647">
    <property type="entry name" value="RNA_pol_Rpb2_5"/>
</dbReference>
<dbReference type="InterPro" id="IPR007642">
    <property type="entry name" value="RNA_pol_Rpb2_2"/>
</dbReference>
<dbReference type="InterPro" id="IPR007644">
    <property type="entry name" value="RNA_pol_bsu_protrusion"/>
</dbReference>
<keyword evidence="4 11" id="KW-0808">Transferase</keyword>
<evidence type="ECO:0000256" key="7">
    <source>
        <dbReference type="ARBA" id="ARBA00022771"/>
    </source>
</evidence>
<evidence type="ECO:0000256" key="3">
    <source>
        <dbReference type="ARBA" id="ARBA00022478"/>
    </source>
</evidence>
<dbReference type="GO" id="GO:0003677">
    <property type="term" value="F:DNA binding"/>
    <property type="evidence" value="ECO:0007669"/>
    <property type="project" value="InterPro"/>
</dbReference>
<dbReference type="Pfam" id="PF04566">
    <property type="entry name" value="RNA_pol_Rpb2_4"/>
    <property type="match status" value="1"/>
</dbReference>
<evidence type="ECO:0000256" key="2">
    <source>
        <dbReference type="ARBA" id="ARBA00006835"/>
    </source>
</evidence>
<evidence type="ECO:0000256" key="6">
    <source>
        <dbReference type="ARBA" id="ARBA00022723"/>
    </source>
</evidence>
<feature type="domain" description="RNA polymerase beta subunit protrusion" evidence="16">
    <location>
        <begin position="46"/>
        <end position="388"/>
    </location>
</feature>
<dbReference type="InterPro" id="IPR007645">
    <property type="entry name" value="RNA_pol_Rpb2_3"/>
</dbReference>
<dbReference type="GO" id="GO:0032549">
    <property type="term" value="F:ribonucleoside binding"/>
    <property type="evidence" value="ECO:0007669"/>
    <property type="project" value="InterPro"/>
</dbReference>
<comment type="subcellular location">
    <subcellularLocation>
        <location evidence="1">Cytoplasm</location>
    </subcellularLocation>
</comment>
<sequence length="1154" mass="130312">MGPKPGVRQDRNRYKSPCCVWLLRERKVGVRRETSLLTTPLLHTSRYLNVSVGSPDIEEGFNINKGTCPHECRLRDITYSAPITVDIEYTRGQQRVVRNNLPIGRMPIMLRSSNCVLTGKSHAELGKLNECPFDPGGYFVVKGTEKVILIQEQMSRNRMIVEEERNGGITCHVTSSTHFQKSRTNIIIKQRKYYLKHNALSDDMPVTVIFKAMGIECDQEIVQMIGTEETIMNAFAPSLEECHKVEIFTQRQALKYLGGKVRLKRYYGPAGQQSPTKTDPIEEARELLATLILAHVPVEHYNFRTKAMYLALMVRRVIQAQGDPDAIDDRDYYGNKRLELAGSLLALLFEDLFKKFNWELKSIAEKNIPKVKAAQFDILKHMRQDQITFGLENAISTGNWTIKRFKMERLGVTQVLSRLSYISALGMMTRVNSQFEKSRKVSGPRSLQPSQWGMLCPSDTPEGEACGLVKNLALMTHITTGVEEAPIVRLASNIGVEDLNLLSGEELSNPHIYLVFLNGNILGVIRNYKKLVRVFRSLRRNGYLSGFVSIYPMHKHRCVYISSDGGRLCRPYIIVTKGKSKVEKHHIRELSQNLRNFQDFLDDGLVEYLDVNEENNSNIALYEKDITPSTTHLEIEPFTLLGVCAGLIPYPHHNQSPRNTYQCAMGKQAIGTIGLNQRNRIDTLLYSLVYPQRPIVKTRTIELIHFEELPAGQNAVVAVMSYSGYDIEDAIVLNKASVDRGYGRCLVYRNSKCTLKRYANQTYDRVMGPLVDSITRKPIYKHDALDADGIASPGLMVDNKQVLVNKSMPAVTSTNPLSPTPGTSIQPDYRDVPISYKGPVPSYIEKVMISSNNEDAFLIKALLRQTRRPELGDKFSSRHGQKGVTECRFEENLADCHFRYEGREVNVKAVISEDMDPVVTFYLNVPYFNLSSPPLNFSLCEGEEVVPIQGSMFRLQVKIGTSLSQENSKTVFITVYLAGKIGEVWLPPNKFLDTNFLLKKDLGPCQKSQSVSSSLESRLSGLESQLASSRLEFQSVSSSLESRLSGLESQLASSRLEFQSVSSSLESQLWWSHVIAGILMVLALFLFICFISILYCGQKKTMDTLRTPIFRNVEPNEEWSPPKVRQIPVVCLFLQPLAAAGEKDTLAWHDHIIE</sequence>
<dbReference type="GO" id="GO:0008270">
    <property type="term" value="F:zinc ion binding"/>
    <property type="evidence" value="ECO:0007669"/>
    <property type="project" value="UniProtKB-KW"/>
</dbReference>
<dbReference type="Pfam" id="PF04565">
    <property type="entry name" value="RNA_pol_Rpb2_3"/>
    <property type="match status" value="1"/>
</dbReference>
<dbReference type="Gene3D" id="2.40.50.150">
    <property type="match status" value="1"/>
</dbReference>
<keyword evidence="13" id="KW-0812">Transmembrane</keyword>
<comment type="catalytic activity">
    <reaction evidence="11">
        <text>RNA(n) + a ribonucleoside 5'-triphosphate = RNA(n+1) + diphosphate</text>
        <dbReference type="Rhea" id="RHEA:21248"/>
        <dbReference type="Rhea" id="RHEA-COMP:14527"/>
        <dbReference type="Rhea" id="RHEA-COMP:17342"/>
        <dbReference type="ChEBI" id="CHEBI:33019"/>
        <dbReference type="ChEBI" id="CHEBI:61557"/>
        <dbReference type="ChEBI" id="CHEBI:140395"/>
        <dbReference type="EC" id="2.7.7.6"/>
    </reaction>
</comment>
<evidence type="ECO:0000259" key="18">
    <source>
        <dbReference type="Pfam" id="PF04566"/>
    </source>
</evidence>
<feature type="domain" description="RNA polymerase Rpb2" evidence="19">
    <location>
        <begin position="597"/>
        <end position="629"/>
    </location>
</feature>
<dbReference type="InterPro" id="IPR014724">
    <property type="entry name" value="RNA_pol_RPB2_OB-fold"/>
</dbReference>
<feature type="domain" description="RNA polymerase Rpb2" evidence="17">
    <location>
        <begin position="414"/>
        <end position="478"/>
    </location>
</feature>
<dbReference type="Pfam" id="PF04561">
    <property type="entry name" value="RNA_pol_Rpb2_2"/>
    <property type="match status" value="1"/>
</dbReference>
<evidence type="ECO:0000256" key="4">
    <source>
        <dbReference type="ARBA" id="ARBA00022679"/>
    </source>
</evidence>
<evidence type="ECO:0000256" key="13">
    <source>
        <dbReference type="SAM" id="Phobius"/>
    </source>
</evidence>
<dbReference type="FunFam" id="2.40.270.10:FF:000006">
    <property type="entry name" value="DNA-directed RNA polymerase subunit beta"/>
    <property type="match status" value="1"/>
</dbReference>
<evidence type="ECO:0000313" key="20">
    <source>
        <dbReference type="EMBL" id="CAD7247119.1"/>
    </source>
</evidence>
<dbReference type="Pfam" id="PF04567">
    <property type="entry name" value="RNA_pol_Rpb2_5"/>
    <property type="match status" value="1"/>
</dbReference>
<name>A0A7R8XG16_9CRUS</name>
<evidence type="ECO:0000259" key="16">
    <source>
        <dbReference type="Pfam" id="PF04563"/>
    </source>
</evidence>
<dbReference type="Proteomes" id="UP000677054">
    <property type="component" value="Unassembled WGS sequence"/>
</dbReference>
<protein>
    <recommendedName>
        <fullName evidence="11">DNA-directed RNA polymerase subunit beta</fullName>
        <ecNumber evidence="11">2.7.7.6</ecNumber>
    </recommendedName>
</protein>
<dbReference type="InterPro" id="IPR007121">
    <property type="entry name" value="RNA_pol_bsu_CS"/>
</dbReference>
<dbReference type="GO" id="GO:0005737">
    <property type="term" value="C:cytoplasm"/>
    <property type="evidence" value="ECO:0007669"/>
    <property type="project" value="UniProtKB-SubCell"/>
</dbReference>
<keyword evidence="13" id="KW-1133">Transmembrane helix</keyword>
<dbReference type="Gene3D" id="2.40.270.10">
    <property type="entry name" value="DNA-directed RNA polymerase, subunit 2, domain 6"/>
    <property type="match status" value="1"/>
</dbReference>
<organism evidence="20">
    <name type="scientific">Darwinula stevensoni</name>
    <dbReference type="NCBI Taxonomy" id="69355"/>
    <lineage>
        <taxon>Eukaryota</taxon>
        <taxon>Metazoa</taxon>
        <taxon>Ecdysozoa</taxon>
        <taxon>Arthropoda</taxon>
        <taxon>Crustacea</taxon>
        <taxon>Oligostraca</taxon>
        <taxon>Ostracoda</taxon>
        <taxon>Podocopa</taxon>
        <taxon>Podocopida</taxon>
        <taxon>Darwinulocopina</taxon>
        <taxon>Darwinuloidea</taxon>
        <taxon>Darwinulidae</taxon>
        <taxon>Darwinula</taxon>
    </lineage>
</organism>
<feature type="domain" description="DNA-directed RNA polymerase subunit 2 hybrid-binding" evidence="14">
    <location>
        <begin position="644"/>
        <end position="890"/>
    </location>
</feature>
<dbReference type="Pfam" id="PF00562">
    <property type="entry name" value="RNA_pol_Rpb2_6"/>
    <property type="match status" value="1"/>
</dbReference>
<feature type="region of interest" description="Disordered" evidence="12">
    <location>
        <begin position="811"/>
        <end position="830"/>
    </location>
</feature>
<evidence type="ECO:0000256" key="10">
    <source>
        <dbReference type="RuleBase" id="RU000434"/>
    </source>
</evidence>
<dbReference type="FunFam" id="3.90.1100.10:FF:000004">
    <property type="entry name" value="DNA-directed RNA polymerase subunit beta"/>
    <property type="match status" value="1"/>
</dbReference>
<dbReference type="InterPro" id="IPR015712">
    <property type="entry name" value="DNA-dir_RNA_pol_su2"/>
</dbReference>